<evidence type="ECO:0008006" key="4">
    <source>
        <dbReference type="Google" id="ProtNLM"/>
    </source>
</evidence>
<organism evidence="2 3">
    <name type="scientific">Pseudoduganella guangdongensis</name>
    <dbReference type="NCBI Taxonomy" id="2692179"/>
    <lineage>
        <taxon>Bacteria</taxon>
        <taxon>Pseudomonadati</taxon>
        <taxon>Pseudomonadota</taxon>
        <taxon>Betaproteobacteria</taxon>
        <taxon>Burkholderiales</taxon>
        <taxon>Oxalobacteraceae</taxon>
        <taxon>Telluria group</taxon>
        <taxon>Pseudoduganella</taxon>
    </lineage>
</organism>
<dbReference type="RefSeq" id="WP_161027957.1">
    <property type="nucleotide sequence ID" value="NZ_WWCJ01000023.1"/>
</dbReference>
<name>A0A6N9HMW8_9BURK</name>
<keyword evidence="3" id="KW-1185">Reference proteome</keyword>
<dbReference type="EMBL" id="WWCJ01000023">
    <property type="protein sequence ID" value="MYN05008.1"/>
    <property type="molecule type" value="Genomic_DNA"/>
</dbReference>
<evidence type="ECO:0000313" key="3">
    <source>
        <dbReference type="Proteomes" id="UP000448575"/>
    </source>
</evidence>
<protein>
    <recommendedName>
        <fullName evidence="4">DUF3649 domain-containing protein</fullName>
    </recommendedName>
</protein>
<comment type="caution">
    <text evidence="2">The sequence shown here is derived from an EMBL/GenBank/DDBJ whole genome shotgun (WGS) entry which is preliminary data.</text>
</comment>
<evidence type="ECO:0000256" key="1">
    <source>
        <dbReference type="SAM" id="Phobius"/>
    </source>
</evidence>
<feature type="transmembrane region" description="Helical" evidence="1">
    <location>
        <begin position="59"/>
        <end position="79"/>
    </location>
</feature>
<keyword evidence="1" id="KW-1133">Transmembrane helix</keyword>
<gene>
    <name evidence="2" type="ORF">GTP41_23205</name>
</gene>
<feature type="transmembrane region" description="Helical" evidence="1">
    <location>
        <begin position="34"/>
        <end position="53"/>
    </location>
</feature>
<feature type="transmembrane region" description="Helical" evidence="1">
    <location>
        <begin position="6"/>
        <end position="27"/>
    </location>
</feature>
<dbReference type="AlphaFoldDB" id="A0A6N9HMW8"/>
<reference evidence="2 3" key="1">
    <citation type="submission" date="2019-12" db="EMBL/GenBank/DDBJ databases">
        <title>Novel species isolated from a subtropical stream in China.</title>
        <authorList>
            <person name="Lu H."/>
        </authorList>
    </citation>
    <scope>NUCLEOTIDE SEQUENCE [LARGE SCALE GENOMIC DNA]</scope>
    <source>
        <strain evidence="2 3">DS3</strain>
    </source>
</reference>
<keyword evidence="1" id="KW-0812">Transmembrane</keyword>
<keyword evidence="1" id="KW-0472">Membrane</keyword>
<dbReference type="Proteomes" id="UP000448575">
    <property type="component" value="Unassembled WGS sequence"/>
</dbReference>
<accession>A0A6N9HMW8</accession>
<proteinExistence type="predicted"/>
<sequence length="89" mass="9549">MLGKASAAAFLGMPLAAGMVGILILLLRDQRSWTLPLLLLFFLVWVAVMAAAFQCRSGWRAWLWMGSATAGVYGSMYLLKASGLARVAA</sequence>
<evidence type="ECO:0000313" key="2">
    <source>
        <dbReference type="EMBL" id="MYN05008.1"/>
    </source>
</evidence>